<dbReference type="InterPro" id="IPR028183">
    <property type="entry name" value="UQCC5"/>
</dbReference>
<proteinExistence type="predicted"/>
<dbReference type="AlphaFoldDB" id="A0AAV6VG16"/>
<keyword evidence="2" id="KW-1185">Reference proteome</keyword>
<gene>
    <name evidence="1" type="ORF">JTE90_029176</name>
</gene>
<dbReference type="Pfam" id="PF15114">
    <property type="entry name" value="UPF0640"/>
    <property type="match status" value="1"/>
</dbReference>
<evidence type="ECO:0000313" key="2">
    <source>
        <dbReference type="Proteomes" id="UP000827092"/>
    </source>
</evidence>
<name>A0AAV6VG16_9ARAC</name>
<comment type="caution">
    <text evidence="1">The sequence shown here is derived from an EMBL/GenBank/DDBJ whole genome shotgun (WGS) entry which is preliminary data.</text>
</comment>
<organism evidence="1 2">
    <name type="scientific">Oedothorax gibbosus</name>
    <dbReference type="NCBI Taxonomy" id="931172"/>
    <lineage>
        <taxon>Eukaryota</taxon>
        <taxon>Metazoa</taxon>
        <taxon>Ecdysozoa</taxon>
        <taxon>Arthropoda</taxon>
        <taxon>Chelicerata</taxon>
        <taxon>Arachnida</taxon>
        <taxon>Araneae</taxon>
        <taxon>Araneomorphae</taxon>
        <taxon>Entelegynae</taxon>
        <taxon>Araneoidea</taxon>
        <taxon>Linyphiidae</taxon>
        <taxon>Erigoninae</taxon>
        <taxon>Oedothorax</taxon>
    </lineage>
</organism>
<reference evidence="1 2" key="1">
    <citation type="journal article" date="2022" name="Nat. Ecol. Evol.">
        <title>A masculinizing supergene underlies an exaggerated male reproductive morph in a spider.</title>
        <authorList>
            <person name="Hendrickx F."/>
            <person name="De Corte Z."/>
            <person name="Sonet G."/>
            <person name="Van Belleghem S.M."/>
            <person name="Kostlbacher S."/>
            <person name="Vangestel C."/>
        </authorList>
    </citation>
    <scope>NUCLEOTIDE SEQUENCE [LARGE SCALE GENOMIC DNA]</scope>
    <source>
        <strain evidence="1">W744_W776</strain>
    </source>
</reference>
<protein>
    <submittedName>
        <fullName evidence="1">Uncharacterized protein</fullName>
    </submittedName>
</protein>
<sequence length="102" mass="12085">MPKDKSSGSCQDLLEYLQILESFVNIKKKDIMLKIANLIHKFPGEKWFGFYRFLPIFFLSGAGLELTMIKWEFNGVNFYKTYKRRQAEEIVAQEIRLKQELS</sequence>
<accession>A0AAV6VG16</accession>
<dbReference type="PANTHER" id="PTHR35250:SF1">
    <property type="entry name" value="UBIQUINOL-CYTOCHROME-C REDUCTASE COMPLEX ASSEMBLY FACTOR 5"/>
    <property type="match status" value="1"/>
</dbReference>
<dbReference type="Proteomes" id="UP000827092">
    <property type="component" value="Unassembled WGS sequence"/>
</dbReference>
<dbReference type="PANTHER" id="PTHR35250">
    <property type="entry name" value="SMALL INTEGRAL MEMBRANE PROTEIN 4"/>
    <property type="match status" value="1"/>
</dbReference>
<dbReference type="EMBL" id="JAFNEN010000097">
    <property type="protein sequence ID" value="KAG8194885.1"/>
    <property type="molecule type" value="Genomic_DNA"/>
</dbReference>
<evidence type="ECO:0000313" key="1">
    <source>
        <dbReference type="EMBL" id="KAG8194885.1"/>
    </source>
</evidence>